<comment type="caution">
    <text evidence="2">The sequence shown here is derived from an EMBL/GenBank/DDBJ whole genome shotgun (WGS) entry which is preliminary data.</text>
</comment>
<evidence type="ECO:0000256" key="1">
    <source>
        <dbReference type="SAM" id="MobiDB-lite"/>
    </source>
</evidence>
<keyword evidence="2" id="KW-0472">Membrane</keyword>
<evidence type="ECO:0000313" key="3">
    <source>
        <dbReference type="Proteomes" id="UP000274315"/>
    </source>
</evidence>
<dbReference type="EMBL" id="RBUF01000395">
    <property type="protein sequence ID" value="RMU72810.1"/>
    <property type="molecule type" value="Genomic_DNA"/>
</dbReference>
<dbReference type="Proteomes" id="UP000274315">
    <property type="component" value="Unassembled WGS sequence"/>
</dbReference>
<proteinExistence type="predicted"/>
<feature type="region of interest" description="Disordered" evidence="1">
    <location>
        <begin position="1"/>
        <end position="39"/>
    </location>
</feature>
<gene>
    <name evidence="2" type="ORF">ALP24_102314</name>
</gene>
<dbReference type="AlphaFoldDB" id="A0A3M5WQI3"/>
<accession>A0A3M5WQI3</accession>
<sequence length="114" mass="12648">MRIQPQTHARMTPSTKEALAMPEEQQPKAAQWPDGETMTAHCPNCETPATVDIVNVRAWDMTWRPVDCDNCFAEFELSADGTTALILGPAEQTTGRGRKLLSTIFVFDPNEDTP</sequence>
<protein>
    <submittedName>
        <fullName evidence="2">Putative transmembrane protein</fullName>
    </submittedName>
</protein>
<evidence type="ECO:0000313" key="2">
    <source>
        <dbReference type="EMBL" id="RMU72810.1"/>
    </source>
</evidence>
<keyword evidence="2" id="KW-0812">Transmembrane</keyword>
<reference evidence="2 3" key="1">
    <citation type="submission" date="2018-08" db="EMBL/GenBank/DDBJ databases">
        <title>Recombination of ecologically and evolutionarily significant loci maintains genetic cohesion in the Pseudomonas syringae species complex.</title>
        <authorList>
            <person name="Dillon M."/>
            <person name="Thakur S."/>
            <person name="Almeida R.N.D."/>
            <person name="Weir B.S."/>
            <person name="Guttman D.S."/>
        </authorList>
    </citation>
    <scope>NUCLEOTIDE SEQUENCE [LARGE SCALE GENOMIC DNA]</scope>
    <source>
        <strain evidence="2 3">ICMP 11935</strain>
    </source>
</reference>
<feature type="compositionally biased region" description="Polar residues" evidence="1">
    <location>
        <begin position="1"/>
        <end position="15"/>
    </location>
</feature>
<name>A0A3M5WQI3_PSEAP</name>
<organism evidence="2 3">
    <name type="scientific">Pseudomonas syringae pv. aptata</name>
    <dbReference type="NCBI Taxonomy" id="83167"/>
    <lineage>
        <taxon>Bacteria</taxon>
        <taxon>Pseudomonadati</taxon>
        <taxon>Pseudomonadota</taxon>
        <taxon>Gammaproteobacteria</taxon>
        <taxon>Pseudomonadales</taxon>
        <taxon>Pseudomonadaceae</taxon>
        <taxon>Pseudomonas</taxon>
        <taxon>Pseudomonas syringae</taxon>
    </lineage>
</organism>